<feature type="domain" description="Core-binding (CB)" evidence="6">
    <location>
        <begin position="9"/>
        <end position="90"/>
    </location>
</feature>
<dbReference type="EMBL" id="LKCM01000137">
    <property type="protein sequence ID" value="KPQ43601.1"/>
    <property type="molecule type" value="Genomic_DNA"/>
</dbReference>
<dbReference type="CDD" id="cd00397">
    <property type="entry name" value="DNA_BRE_C"/>
    <property type="match status" value="1"/>
</dbReference>
<dbReference type="AlphaFoldDB" id="A0A0P8E0A6"/>
<dbReference type="PANTHER" id="PTHR30349:SF87">
    <property type="entry name" value="TRANSPOSASE A"/>
    <property type="match status" value="1"/>
</dbReference>
<dbReference type="InterPro" id="IPR004107">
    <property type="entry name" value="Integrase_SAM-like_N"/>
</dbReference>
<keyword evidence="1" id="KW-0229">DNA integration</keyword>
<dbReference type="InterPro" id="IPR010998">
    <property type="entry name" value="Integrase_recombinase_N"/>
</dbReference>
<dbReference type="PROSITE" id="PS51898">
    <property type="entry name" value="TYR_RECOMBINASE"/>
    <property type="match status" value="1"/>
</dbReference>
<protein>
    <submittedName>
        <fullName evidence="7">DNA integration/recombination/inversion protein</fullName>
    </submittedName>
</protein>
<dbReference type="InterPro" id="IPR011010">
    <property type="entry name" value="DNA_brk_join_enz"/>
</dbReference>
<reference evidence="7 8" key="1">
    <citation type="submission" date="2015-09" db="EMBL/GenBank/DDBJ databases">
        <title>A metagenomics-based metabolic model of nitrate-dependent anaerobic oxidation of methane by Methanoperedens-like archaea.</title>
        <authorList>
            <person name="Arshad A."/>
            <person name="Speth D.R."/>
            <person name="De Graaf R.M."/>
            <person name="Op Den Camp H.J."/>
            <person name="Jetten M.S."/>
            <person name="Welte C.U."/>
        </authorList>
    </citation>
    <scope>NUCLEOTIDE SEQUENCE [LARGE SCALE GENOMIC DNA]</scope>
</reference>
<dbReference type="Proteomes" id="UP000050360">
    <property type="component" value="Unassembled WGS sequence"/>
</dbReference>
<dbReference type="PANTHER" id="PTHR30349">
    <property type="entry name" value="PHAGE INTEGRASE-RELATED"/>
    <property type="match status" value="1"/>
</dbReference>
<dbReference type="InterPro" id="IPR044068">
    <property type="entry name" value="CB"/>
</dbReference>
<evidence type="ECO:0000313" key="7">
    <source>
        <dbReference type="EMBL" id="KPQ43601.1"/>
    </source>
</evidence>
<evidence type="ECO:0000256" key="4">
    <source>
        <dbReference type="PROSITE-ProRule" id="PRU01248"/>
    </source>
</evidence>
<dbReference type="Gene3D" id="1.10.150.130">
    <property type="match status" value="1"/>
</dbReference>
<sequence length="381" mass="43946">MQHPPIFPGKNAEILKQYQTTLELNQLGRLTIDGYLWKIYAALKHFGFKRGNELTRQDIRDYIIYRRNNNKQRTVNNDIIALRKFFDWLKPGNDFFDDIKVKQPKNYLPVEQLITPEDVKKLISVCKSQRDRAIIMLLWDSGCRLNEVLSRNVNHIQTDEHGATMIVDGKTGMRKVRLIDSLPDVRLWLNQHPIKNKNDAPLFVTERRYNHKESKVMEECRMDQRTVQNMLKTAGKLASLDKNVHPHALRHGRLTLFVKQGFFESELRILAGWEKESGMPAVYVHLAGGDVDRKLLAKNGLIRDDGELLFKTLKPGKCPRCATDNPIDAKYCAICGLILDKNVAKQVDEKTKLIPEILMTMQGDPEFQKLFAEAIMKAAKK</sequence>
<evidence type="ECO:0000259" key="5">
    <source>
        <dbReference type="PROSITE" id="PS51898"/>
    </source>
</evidence>
<dbReference type="SUPFAM" id="SSF56349">
    <property type="entry name" value="DNA breaking-rejoining enzymes"/>
    <property type="match status" value="1"/>
</dbReference>
<keyword evidence="3" id="KW-0233">DNA recombination</keyword>
<dbReference type="PROSITE" id="PS51900">
    <property type="entry name" value="CB"/>
    <property type="match status" value="1"/>
</dbReference>
<proteinExistence type="predicted"/>
<dbReference type="GO" id="GO:0015074">
    <property type="term" value="P:DNA integration"/>
    <property type="evidence" value="ECO:0007669"/>
    <property type="project" value="UniProtKB-KW"/>
</dbReference>
<dbReference type="InterPro" id="IPR002104">
    <property type="entry name" value="Integrase_catalytic"/>
</dbReference>
<evidence type="ECO:0000256" key="1">
    <source>
        <dbReference type="ARBA" id="ARBA00022908"/>
    </source>
</evidence>
<feature type="domain" description="Tyr recombinase" evidence="5">
    <location>
        <begin position="109"/>
        <end position="297"/>
    </location>
</feature>
<gene>
    <name evidence="7" type="ORF">MPEBLZ_01784</name>
</gene>
<organism evidence="7 8">
    <name type="scientific">Candidatus Methanoperedens nitratireducens</name>
    <dbReference type="NCBI Taxonomy" id="1392998"/>
    <lineage>
        <taxon>Archaea</taxon>
        <taxon>Methanobacteriati</taxon>
        <taxon>Methanobacteriota</taxon>
        <taxon>Stenosarchaea group</taxon>
        <taxon>Methanomicrobia</taxon>
        <taxon>Methanosarcinales</taxon>
        <taxon>ANME-2 cluster</taxon>
        <taxon>Candidatus Methanoperedentaceae</taxon>
        <taxon>Candidatus Methanoperedens</taxon>
    </lineage>
</organism>
<dbReference type="InterPro" id="IPR050090">
    <property type="entry name" value="Tyrosine_recombinase_XerCD"/>
</dbReference>
<evidence type="ECO:0000313" key="8">
    <source>
        <dbReference type="Proteomes" id="UP000050360"/>
    </source>
</evidence>
<comment type="caution">
    <text evidence="7">The sequence shown here is derived from an EMBL/GenBank/DDBJ whole genome shotgun (WGS) entry which is preliminary data.</text>
</comment>
<dbReference type="Pfam" id="PF00589">
    <property type="entry name" value="Phage_integrase"/>
    <property type="match status" value="1"/>
</dbReference>
<dbReference type="GO" id="GO:0006310">
    <property type="term" value="P:DNA recombination"/>
    <property type="evidence" value="ECO:0007669"/>
    <property type="project" value="UniProtKB-KW"/>
</dbReference>
<evidence type="ECO:0000256" key="3">
    <source>
        <dbReference type="ARBA" id="ARBA00023172"/>
    </source>
</evidence>
<dbReference type="InterPro" id="IPR013762">
    <property type="entry name" value="Integrase-like_cat_sf"/>
</dbReference>
<keyword evidence="2 4" id="KW-0238">DNA-binding</keyword>
<dbReference type="GO" id="GO:0003677">
    <property type="term" value="F:DNA binding"/>
    <property type="evidence" value="ECO:0007669"/>
    <property type="project" value="UniProtKB-UniRule"/>
</dbReference>
<dbReference type="Gene3D" id="1.10.443.10">
    <property type="entry name" value="Intergrase catalytic core"/>
    <property type="match status" value="1"/>
</dbReference>
<accession>A0A0P8E0A6</accession>
<evidence type="ECO:0000259" key="6">
    <source>
        <dbReference type="PROSITE" id="PS51900"/>
    </source>
</evidence>
<evidence type="ECO:0000256" key="2">
    <source>
        <dbReference type="ARBA" id="ARBA00023125"/>
    </source>
</evidence>
<name>A0A0P8E0A6_9EURY</name>
<dbReference type="Pfam" id="PF02899">
    <property type="entry name" value="Phage_int_SAM_1"/>
    <property type="match status" value="1"/>
</dbReference>